<dbReference type="GO" id="GO:0001072">
    <property type="term" value="F:transcription antitermination factor activity, RNA binding"/>
    <property type="evidence" value="ECO:0007669"/>
    <property type="project" value="TreeGrafter"/>
</dbReference>
<dbReference type="GO" id="GO:0006071">
    <property type="term" value="P:glycerol metabolic process"/>
    <property type="evidence" value="ECO:0007669"/>
    <property type="project" value="UniProtKB-UniRule"/>
</dbReference>
<dbReference type="GO" id="GO:0045893">
    <property type="term" value="P:positive regulation of DNA-templated transcription"/>
    <property type="evidence" value="ECO:0007669"/>
    <property type="project" value="TreeGrafter"/>
</dbReference>
<keyword evidence="1" id="KW-0805">Transcription regulation</keyword>
<dbReference type="SUPFAM" id="SSF110391">
    <property type="entry name" value="GlpP-like"/>
    <property type="match status" value="1"/>
</dbReference>
<dbReference type="Pfam" id="PF04309">
    <property type="entry name" value="G3P_antiterm"/>
    <property type="match status" value="1"/>
</dbReference>
<dbReference type="GO" id="GO:0003723">
    <property type="term" value="F:RNA binding"/>
    <property type="evidence" value="ECO:0007669"/>
    <property type="project" value="UniProtKB-KW"/>
</dbReference>
<dbReference type="InterPro" id="IPR006699">
    <property type="entry name" value="GlpP"/>
</dbReference>
<dbReference type="PANTHER" id="PTHR35787:SF1">
    <property type="entry name" value="GLYCEROL UPTAKE OPERON ANTITERMINATOR REGULATORY PROTEIN"/>
    <property type="match status" value="1"/>
</dbReference>
<keyword evidence="3" id="KW-1185">Reference proteome</keyword>
<accession>A0A1C0YC01</accession>
<dbReference type="STRING" id="33978.A6M13_03785"/>
<sequence>MTITQQYFNERLKRLKLIVAVKDPKSLDKALRYKDYIGSVMLLTGNVLSVKEYVHILQRNGLPVLLDVDKIGGLKTDKYGMEFIRSVIQPFGIVTNKVADIKRAKAQQLYVVQRIFLIDTEVVTHIEDTLRDTKADMIELMPSRLPDIIRYVVGVSNIPIVTGGFVNERLHAEEALASGAQGIVTSYEPLWKVLRDEPLLDYK</sequence>
<dbReference type="RefSeq" id="WP_066546013.1">
    <property type="nucleotide sequence ID" value="NZ_MASJ01000023.1"/>
</dbReference>
<evidence type="ECO:0000313" key="3">
    <source>
        <dbReference type="Proteomes" id="UP000093199"/>
    </source>
</evidence>
<evidence type="ECO:0000313" key="2">
    <source>
        <dbReference type="EMBL" id="OCS84707.1"/>
    </source>
</evidence>
<keyword evidence="1" id="KW-0804">Transcription</keyword>
<reference evidence="2 3" key="1">
    <citation type="submission" date="2016-07" db="EMBL/GenBank/DDBJ databases">
        <title>Caryophanon tenue genome sequencing.</title>
        <authorList>
            <person name="Verma A."/>
            <person name="Pal Y."/>
            <person name="Krishnamurthi S."/>
        </authorList>
    </citation>
    <scope>NUCLEOTIDE SEQUENCE [LARGE SCALE GENOMIC DNA]</scope>
    <source>
        <strain evidence="2 3">DSM 14152</strain>
    </source>
</reference>
<dbReference type="EMBL" id="MASJ01000023">
    <property type="protein sequence ID" value="OCS84707.1"/>
    <property type="molecule type" value="Genomic_DNA"/>
</dbReference>
<dbReference type="PANTHER" id="PTHR35787">
    <property type="entry name" value="GLYCEROL UPTAKE OPERON ANTITERMINATOR REGULATORY PROTEIN"/>
    <property type="match status" value="1"/>
</dbReference>
<name>A0A1C0YC01_9BACL</name>
<comment type="caution">
    <text evidence="2">The sequence shown here is derived from an EMBL/GenBank/DDBJ whole genome shotgun (WGS) entry which is preliminary data.</text>
</comment>
<evidence type="ECO:0000256" key="1">
    <source>
        <dbReference type="PIRNR" id="PIRNR016897"/>
    </source>
</evidence>
<proteinExistence type="predicted"/>
<dbReference type="InterPro" id="IPR013785">
    <property type="entry name" value="Aldolase_TIM"/>
</dbReference>
<keyword evidence="1" id="KW-0319">Glycerol metabolism</keyword>
<dbReference type="PIRSF" id="PIRSF016897">
    <property type="entry name" value="GlpP"/>
    <property type="match status" value="1"/>
</dbReference>
<dbReference type="Gene3D" id="3.20.20.70">
    <property type="entry name" value="Aldolase class I"/>
    <property type="match status" value="1"/>
</dbReference>
<gene>
    <name evidence="2" type="ORF">A6M13_03785</name>
</gene>
<keyword evidence="1" id="KW-0694">RNA-binding</keyword>
<dbReference type="AlphaFoldDB" id="A0A1C0YC01"/>
<comment type="function">
    <text evidence="1">Regulates expression of the glpD operon. In the presence of glycerol 3-phosphate (G3P) causes antitermination of transcription of glpD at the inverted repeat of the leader region to enhance its transcription. Binds and stabilizes glpD leader mRNA.</text>
</comment>
<protein>
    <recommendedName>
        <fullName evidence="1">Glycerol uptake operon antiterminator regulatory protein</fullName>
    </recommendedName>
</protein>
<dbReference type="OrthoDB" id="9799580at2"/>
<dbReference type="Proteomes" id="UP000093199">
    <property type="component" value="Unassembled WGS sequence"/>
</dbReference>
<organism evidence="2 3">
    <name type="scientific">Caryophanon tenue</name>
    <dbReference type="NCBI Taxonomy" id="33978"/>
    <lineage>
        <taxon>Bacteria</taxon>
        <taxon>Bacillati</taxon>
        <taxon>Bacillota</taxon>
        <taxon>Bacilli</taxon>
        <taxon>Bacillales</taxon>
        <taxon>Caryophanaceae</taxon>
        <taxon>Caryophanon</taxon>
    </lineage>
</organism>